<dbReference type="InterPro" id="IPR003770">
    <property type="entry name" value="MLTG-like"/>
</dbReference>
<organism evidence="8 9">
    <name type="scientific">Wohlfahrtiimonas larvae</name>
    <dbReference type="NCBI Taxonomy" id="1157986"/>
    <lineage>
        <taxon>Bacteria</taxon>
        <taxon>Pseudomonadati</taxon>
        <taxon>Pseudomonadota</taxon>
        <taxon>Gammaproteobacteria</taxon>
        <taxon>Cardiobacteriales</taxon>
        <taxon>Ignatzschineriaceae</taxon>
        <taxon>Wohlfahrtiimonas</taxon>
    </lineage>
</organism>
<dbReference type="NCBIfam" id="TIGR00247">
    <property type="entry name" value="endolytic transglycosylase MltG"/>
    <property type="match status" value="1"/>
</dbReference>
<evidence type="ECO:0000256" key="6">
    <source>
        <dbReference type="ARBA" id="ARBA00023316"/>
    </source>
</evidence>
<proteinExistence type="inferred from homology"/>
<feature type="transmembrane region" description="Helical" evidence="7">
    <location>
        <begin position="22"/>
        <end position="43"/>
    </location>
</feature>
<keyword evidence="3 7" id="KW-1133">Transmembrane helix</keyword>
<evidence type="ECO:0000313" key="9">
    <source>
        <dbReference type="Proteomes" id="UP001500631"/>
    </source>
</evidence>
<name>A0ABP9MCL6_9GAMM</name>
<comment type="function">
    <text evidence="7">Functions as a peptidoglycan terminase that cleaves nascent peptidoglycan strands endolytically to terminate their elongation.</text>
</comment>
<protein>
    <recommendedName>
        <fullName evidence="7">Endolytic murein transglycosylase</fullName>
        <ecNumber evidence="7">4.2.2.29</ecNumber>
    </recommendedName>
    <alternativeName>
        <fullName evidence="7">Peptidoglycan lytic transglycosylase</fullName>
    </alternativeName>
    <alternativeName>
        <fullName evidence="7">Peptidoglycan polymerization terminase</fullName>
    </alternativeName>
</protein>
<dbReference type="HAMAP" id="MF_02065">
    <property type="entry name" value="MltG"/>
    <property type="match status" value="1"/>
</dbReference>
<keyword evidence="7" id="KW-0997">Cell inner membrane</keyword>
<evidence type="ECO:0000256" key="5">
    <source>
        <dbReference type="ARBA" id="ARBA00023239"/>
    </source>
</evidence>
<feature type="site" description="Important for catalytic activity" evidence="7">
    <location>
        <position position="235"/>
    </location>
</feature>
<dbReference type="EMBL" id="BAABKE010000001">
    <property type="protein sequence ID" value="GAA5094332.1"/>
    <property type="molecule type" value="Genomic_DNA"/>
</dbReference>
<dbReference type="Proteomes" id="UP001500631">
    <property type="component" value="Unassembled WGS sequence"/>
</dbReference>
<evidence type="ECO:0000256" key="1">
    <source>
        <dbReference type="ARBA" id="ARBA00022475"/>
    </source>
</evidence>
<dbReference type="PANTHER" id="PTHR30518:SF2">
    <property type="entry name" value="ENDOLYTIC MUREIN TRANSGLYCOSYLASE"/>
    <property type="match status" value="1"/>
</dbReference>
<dbReference type="Gene3D" id="3.30.160.60">
    <property type="entry name" value="Classic Zinc Finger"/>
    <property type="match status" value="1"/>
</dbReference>
<evidence type="ECO:0000256" key="4">
    <source>
        <dbReference type="ARBA" id="ARBA00023136"/>
    </source>
</evidence>
<accession>A0ABP9MCL6</accession>
<keyword evidence="5 7" id="KW-0456">Lyase</keyword>
<gene>
    <name evidence="7 8" type="primary">mltG</name>
    <name evidence="8" type="ORF">GCM10023338_02450</name>
</gene>
<evidence type="ECO:0000313" key="8">
    <source>
        <dbReference type="EMBL" id="GAA5094332.1"/>
    </source>
</evidence>
<comment type="subcellular location">
    <subcellularLocation>
        <location evidence="7">Cell inner membrane</location>
        <topology evidence="7">Single-pass membrane protein</topology>
    </subcellularLocation>
</comment>
<dbReference type="EC" id="4.2.2.29" evidence="7"/>
<dbReference type="RefSeq" id="WP_077926725.1">
    <property type="nucleotide sequence ID" value="NZ_BAABKE010000001.1"/>
</dbReference>
<keyword evidence="9" id="KW-1185">Reference proteome</keyword>
<evidence type="ECO:0000256" key="2">
    <source>
        <dbReference type="ARBA" id="ARBA00022692"/>
    </source>
</evidence>
<comment type="similarity">
    <text evidence="7">Belongs to the transglycosylase MltG family.</text>
</comment>
<keyword evidence="1 7" id="KW-1003">Cell membrane</keyword>
<dbReference type="Pfam" id="PF02618">
    <property type="entry name" value="YceG"/>
    <property type="match status" value="1"/>
</dbReference>
<dbReference type="CDD" id="cd08010">
    <property type="entry name" value="MltG_like"/>
    <property type="match status" value="1"/>
</dbReference>
<dbReference type="PANTHER" id="PTHR30518">
    <property type="entry name" value="ENDOLYTIC MUREIN TRANSGLYCOSYLASE"/>
    <property type="match status" value="1"/>
</dbReference>
<keyword evidence="4 7" id="KW-0472">Membrane</keyword>
<reference evidence="9" key="1">
    <citation type="journal article" date="2019" name="Int. J. Syst. Evol. Microbiol.">
        <title>The Global Catalogue of Microorganisms (GCM) 10K type strain sequencing project: providing services to taxonomists for standard genome sequencing and annotation.</title>
        <authorList>
            <consortium name="The Broad Institute Genomics Platform"/>
            <consortium name="The Broad Institute Genome Sequencing Center for Infectious Disease"/>
            <person name="Wu L."/>
            <person name="Ma J."/>
        </authorList>
    </citation>
    <scope>NUCLEOTIDE SEQUENCE [LARGE SCALE GENOMIC DNA]</scope>
    <source>
        <strain evidence="9">JCM 18424</strain>
    </source>
</reference>
<evidence type="ECO:0000256" key="3">
    <source>
        <dbReference type="ARBA" id="ARBA00022989"/>
    </source>
</evidence>
<comment type="caution">
    <text evidence="8">The sequence shown here is derived from an EMBL/GenBank/DDBJ whole genome shotgun (WGS) entry which is preliminary data.</text>
</comment>
<evidence type="ECO:0000256" key="7">
    <source>
        <dbReference type="HAMAP-Rule" id="MF_02065"/>
    </source>
</evidence>
<comment type="catalytic activity">
    <reaction evidence="7">
        <text>a peptidoglycan chain = a peptidoglycan chain with N-acetyl-1,6-anhydromuramyl-[peptide] at the reducing end + a peptidoglycan chain with N-acetylglucosamine at the non-reducing end.</text>
        <dbReference type="EC" id="4.2.2.29"/>
    </reaction>
</comment>
<keyword evidence="6 7" id="KW-0961">Cell wall biogenesis/degradation</keyword>
<keyword evidence="2 7" id="KW-0812">Transmembrane</keyword>
<sequence length="357" mass="40425">MKLIHYVKKVLLFLVKYVLSRAILLVVFLGLLIGLAQFGYNFLNYMKSPMLSVDKSILIDVKSGMNADTVLRTLKSELPSTHVGFLKIYGRLTGTLSDIKAGEYEVTKDMRPADFWAMVTKGRSVQYSFTIVDGWSFKQMREALAKSPNIVQTLQGNETPEEIMTLIGYEGLPYEGYFMPETYLFPRGYRDIDVLKRSYESMSHFVNKVWENRDLDLPIQNKHELLTLASIIEKETGVAHERSEIAGVFVRRLQKGMRLQTDPTVIYGLGDRYRGTIYRSDLQRDTPYNTYTRDGLPPTPIAMPSVAAIYAAANPKAGDSLYFVAKGDGSGEHIFNATLDGHNKSVREYRARLNNGK</sequence>
<dbReference type="Gene3D" id="3.30.1490.480">
    <property type="entry name" value="Endolytic murein transglycosylase"/>
    <property type="match status" value="1"/>
</dbReference>